<feature type="transmembrane region" description="Helical" evidence="3">
    <location>
        <begin position="30"/>
        <end position="56"/>
    </location>
</feature>
<dbReference type="Gene3D" id="3.30.1520.10">
    <property type="entry name" value="Phox-like domain"/>
    <property type="match status" value="1"/>
</dbReference>
<dbReference type="SMART" id="SM00312">
    <property type="entry name" value="PX"/>
    <property type="match status" value="1"/>
</dbReference>
<evidence type="ECO:0000259" key="4">
    <source>
        <dbReference type="PROSITE" id="PS50132"/>
    </source>
</evidence>
<evidence type="ECO:0000313" key="7">
    <source>
        <dbReference type="EMBL" id="EKD05466.1"/>
    </source>
</evidence>
<dbReference type="Pfam" id="PF00615">
    <property type="entry name" value="RGS"/>
    <property type="match status" value="1"/>
</dbReference>
<dbReference type="OrthoDB" id="120967at2759"/>
<dbReference type="Proteomes" id="UP000006757">
    <property type="component" value="Unassembled WGS sequence"/>
</dbReference>
<dbReference type="PROSITE" id="PS50195">
    <property type="entry name" value="PX"/>
    <property type="match status" value="1"/>
</dbReference>
<feature type="domain" description="RGS" evidence="4">
    <location>
        <begin position="440"/>
        <end position="587"/>
    </location>
</feature>
<dbReference type="InterPro" id="IPR036305">
    <property type="entry name" value="RGS_sf"/>
</dbReference>
<evidence type="ECO:0000313" key="8">
    <source>
        <dbReference type="Proteomes" id="UP000006757"/>
    </source>
</evidence>
<feature type="region of interest" description="Disordered" evidence="2">
    <location>
        <begin position="750"/>
        <end position="870"/>
    </location>
</feature>
<dbReference type="PANTHER" id="PTHR22775:SF3">
    <property type="entry name" value="SORTING NEXIN-13"/>
    <property type="match status" value="1"/>
</dbReference>
<dbReference type="Pfam" id="PF02194">
    <property type="entry name" value="PXA"/>
    <property type="match status" value="1"/>
</dbReference>
<comment type="caution">
    <text evidence="7">The sequence shown here is derived from an EMBL/GenBank/DDBJ whole genome shotgun (WGS) entry which is preliminary data.</text>
</comment>
<evidence type="ECO:0000259" key="5">
    <source>
        <dbReference type="PROSITE" id="PS50195"/>
    </source>
</evidence>
<dbReference type="EMBL" id="AMBO01000091">
    <property type="protein sequence ID" value="EKD05466.1"/>
    <property type="molecule type" value="Genomic_DNA"/>
</dbReference>
<dbReference type="InterPro" id="IPR036871">
    <property type="entry name" value="PX_dom_sf"/>
</dbReference>
<keyword evidence="8" id="KW-1185">Reference proteome</keyword>
<name>K1VY07_TRIAC</name>
<keyword evidence="3" id="KW-1133">Transmembrane helix</keyword>
<feature type="transmembrane region" description="Helical" evidence="3">
    <location>
        <begin position="6"/>
        <end position="23"/>
    </location>
</feature>
<accession>K1VY07</accession>
<dbReference type="InterPro" id="IPR044926">
    <property type="entry name" value="RGS_subdomain_2"/>
</dbReference>
<reference evidence="7 8" key="1">
    <citation type="journal article" date="2012" name="Eukaryot. Cell">
        <title>Genome sequence of the Trichosporon asahii environmental strain CBS 8904.</title>
        <authorList>
            <person name="Yang R.Y."/>
            <person name="Li H.T."/>
            <person name="Zhu H."/>
            <person name="Zhou G.P."/>
            <person name="Wang M."/>
            <person name="Wang L."/>
        </authorList>
    </citation>
    <scope>NUCLEOTIDE SEQUENCE [LARGE SCALE GENOMIC DNA]</scope>
    <source>
        <strain evidence="7 8">CBS 8904</strain>
    </source>
</reference>
<evidence type="ECO:0000256" key="1">
    <source>
        <dbReference type="ARBA" id="ARBA00010883"/>
    </source>
</evidence>
<feature type="compositionally biased region" description="Polar residues" evidence="2">
    <location>
        <begin position="599"/>
        <end position="621"/>
    </location>
</feature>
<evidence type="ECO:0000256" key="2">
    <source>
        <dbReference type="SAM" id="MobiDB-lite"/>
    </source>
</evidence>
<feature type="region of interest" description="Disordered" evidence="2">
    <location>
        <begin position="593"/>
        <end position="637"/>
    </location>
</feature>
<dbReference type="InterPro" id="IPR001683">
    <property type="entry name" value="PX_dom"/>
</dbReference>
<dbReference type="SUPFAM" id="SSF64268">
    <property type="entry name" value="PX domain"/>
    <property type="match status" value="1"/>
</dbReference>
<dbReference type="Gene3D" id="1.10.167.10">
    <property type="entry name" value="Regulator of G-protein Signalling 4, domain 2"/>
    <property type="match status" value="1"/>
</dbReference>
<dbReference type="SUPFAM" id="SSF48097">
    <property type="entry name" value="Regulator of G-protein signaling, RGS"/>
    <property type="match status" value="1"/>
</dbReference>
<evidence type="ECO:0008006" key="9">
    <source>
        <dbReference type="Google" id="ProtNLM"/>
    </source>
</evidence>
<dbReference type="STRING" id="1220162.K1VY07"/>
<dbReference type="PANTHER" id="PTHR22775">
    <property type="entry name" value="SORTING NEXIN"/>
    <property type="match status" value="1"/>
</dbReference>
<dbReference type="SMART" id="SM00315">
    <property type="entry name" value="RGS"/>
    <property type="match status" value="1"/>
</dbReference>
<dbReference type="eggNOG" id="KOG2101">
    <property type="taxonomic scope" value="Eukaryota"/>
</dbReference>
<organism evidence="7 8">
    <name type="scientific">Trichosporon asahii var. asahii (strain CBS 8904)</name>
    <name type="common">Yeast</name>
    <dbReference type="NCBI Taxonomy" id="1220162"/>
    <lineage>
        <taxon>Eukaryota</taxon>
        <taxon>Fungi</taxon>
        <taxon>Dikarya</taxon>
        <taxon>Basidiomycota</taxon>
        <taxon>Agaricomycotina</taxon>
        <taxon>Tremellomycetes</taxon>
        <taxon>Trichosporonales</taxon>
        <taxon>Trichosporonaceae</taxon>
        <taxon>Trichosporon</taxon>
    </lineage>
</organism>
<evidence type="ECO:0000259" key="6">
    <source>
        <dbReference type="PROSITE" id="PS51207"/>
    </source>
</evidence>
<gene>
    <name evidence="7" type="ORF">A1Q2_00227</name>
</gene>
<dbReference type="InterPro" id="IPR016137">
    <property type="entry name" value="RGS"/>
</dbReference>
<keyword evidence="3" id="KW-0812">Transmembrane</keyword>
<keyword evidence="3" id="KW-0472">Membrane</keyword>
<dbReference type="Pfam" id="PF08628">
    <property type="entry name" value="Nexin_C"/>
    <property type="match status" value="1"/>
</dbReference>
<protein>
    <recommendedName>
        <fullName evidence="9">Intermediate filament protein</fullName>
    </recommendedName>
</protein>
<feature type="region of interest" description="Disordered" evidence="2">
    <location>
        <begin position="1297"/>
        <end position="1316"/>
    </location>
</feature>
<dbReference type="GO" id="GO:0035091">
    <property type="term" value="F:phosphatidylinositol binding"/>
    <property type="evidence" value="ECO:0007669"/>
    <property type="project" value="InterPro"/>
</dbReference>
<feature type="domain" description="PXA" evidence="6">
    <location>
        <begin position="109"/>
        <end position="290"/>
    </location>
</feature>
<proteinExistence type="inferred from homology"/>
<dbReference type="FunCoup" id="K1VY07">
    <property type="interactions" value="330"/>
</dbReference>
<comment type="similarity">
    <text evidence="1">Belongs to the sorting nexin family.</text>
</comment>
<feature type="compositionally biased region" description="Acidic residues" evidence="2">
    <location>
        <begin position="840"/>
        <end position="849"/>
    </location>
</feature>
<feature type="region of interest" description="Disordered" evidence="2">
    <location>
        <begin position="677"/>
        <end position="703"/>
    </location>
</feature>
<dbReference type="InterPro" id="IPR013937">
    <property type="entry name" value="Sorting_nexin_C"/>
</dbReference>
<evidence type="ECO:0000256" key="3">
    <source>
        <dbReference type="SAM" id="Phobius"/>
    </source>
</evidence>
<feature type="domain" description="PX" evidence="5">
    <location>
        <begin position="945"/>
        <end position="1068"/>
    </location>
</feature>
<dbReference type="PROSITE" id="PS51207">
    <property type="entry name" value="PXA"/>
    <property type="match status" value="1"/>
</dbReference>
<dbReference type="HOGENOM" id="CLU_002131_1_0_1"/>
<dbReference type="InterPro" id="IPR003114">
    <property type="entry name" value="Phox_assoc"/>
</dbReference>
<dbReference type="OMA" id="WTITHRY"/>
<feature type="compositionally biased region" description="Gly residues" evidence="2">
    <location>
        <begin position="1297"/>
        <end position="1306"/>
    </location>
</feature>
<sequence length="1316" mass="144207">MPRIRPAAWAALAVTIAVIGVLIKTDSLKILVLGPLVSTFCLSLGVCGLVLAANYLEQRSDAPSLTERQASATRPFALATDPQWSWYRNKRKLDNDPEPSFPPVHGFEEPKLAARLSTVLGLIRGSFILPWFSKISRAPAFPNKVEGVIRHALGEVSTRVETVDWPSLGVEKVLPLVTEHIAHYKNVEHLAGSIGTSDALPLPLPKDAHAAFTHHTHTSAESNIPAIEAHLRGHVERIVSAVVPLEEQSAVLTTIVREIVLGAILMPVFNLLSEPDFWNRQINEQGGKYLHQRWVAKGLHVLTLRKQVNQVLSALSTVPAPASGSSPAKPPVQPISVQSTPRQFEDFMRSITKLRTLGEARRLRSDIDREYRHARAAFRAASQRSKEDGADNDKAIRHIDRYLHRLERARGAIDHRIEKLSGVSADAIAAPAPSKNIKPTLYRILSDPSSLAYWLEFMERRGRSHLVQFWLTVEGFKDPLEASGQNLALDNVVEGGNRPGANDATIGDDIAFLYSAYFAESGGRLDIPARLVEVISELGQNTTRPFGAVDTRRAKLAVYQAQRAVYELMEEEDWSTFQKSDLYFKAVADLKHSHRPRANSGSTPPISTSNSTARLSPSGQRRVSDGPPISTPSPVASPLLARRPLLVNGSFMPAASSQTATPVTSNDFDSSMTSLRDAALDSGRASPRASPHSSTILSPGTKRHSAQFDILFGTQEEISERNPLFVDEEDQEEVVERQRIAAIQAALEEIIDSDPMSNSQVLEPETEPQTPAAPRSPLQGLHPLAARKKTSRSAEDLTSVRDVGPARPVTRYSPGTRRPRPARRGSDEGVHGRQKSIFAEDPEEDEEQEASTASDGEPDAETVLPAPGNLHLGSEIERLGRKLAELGEQERLLDSLIRQADLTGNARELRLLRRSLSSLQREQRAASFQKSQYERHAAANQLVPGRTRVKLPGTVQASDDGRPVVKYVVEISQVVDGRVQMSWTITHRYNEFYALDRALRDWVAENPKADTRALIEMPGKRLVPSTSAGFVESRRAGLERYLQSLLGSALFCSSTLVQNFLSRGAPSTPSTSSAGPLAPRNLVRTLYKTVASSIDVELAPSMLDIMSQSLTRQLSEVAGGLGVVTEEVAGLIPFTGADDDDDAGDFAGPICDAFLEVFDLKERDWLRRQAIVLLLQQVLGSTVERKVRDLVGKASQPKKIEKLLAAFQENMWPGGKRKEPSPKRTPEEIRETRLSASRKLGRLLPDVLANVVGRSNARKAAQRTFAVIQDQRLNQHLWVRVLDEILYTLFPLGGASGAGASGGSGGSTAVQTPRAQ</sequence>
<dbReference type="PROSITE" id="PS50132">
    <property type="entry name" value="RGS"/>
    <property type="match status" value="1"/>
</dbReference>
<dbReference type="Pfam" id="PF00787">
    <property type="entry name" value="PX"/>
    <property type="match status" value="1"/>
</dbReference>
<dbReference type="InParanoid" id="K1VY07"/>
<dbReference type="SMART" id="SM00313">
    <property type="entry name" value="PXA"/>
    <property type="match status" value="1"/>
</dbReference>
<feature type="region of interest" description="Disordered" evidence="2">
    <location>
        <begin position="320"/>
        <end position="339"/>
    </location>
</feature>